<gene>
    <name evidence="2" type="ORF">NVIE_004640</name>
</gene>
<dbReference type="KEGG" id="nvn:NVIE_004640"/>
<keyword evidence="3" id="KW-1185">Reference proteome</keyword>
<name>A0A060HD44_9ARCH</name>
<organism evidence="2 3">
    <name type="scientific">Nitrososphaera viennensis EN76</name>
    <dbReference type="NCBI Taxonomy" id="926571"/>
    <lineage>
        <taxon>Archaea</taxon>
        <taxon>Nitrososphaerota</taxon>
        <taxon>Nitrososphaeria</taxon>
        <taxon>Nitrososphaerales</taxon>
        <taxon>Nitrososphaeraceae</taxon>
        <taxon>Nitrososphaera</taxon>
    </lineage>
</organism>
<feature type="transmembrane region" description="Helical" evidence="1">
    <location>
        <begin position="155"/>
        <end position="174"/>
    </location>
</feature>
<keyword evidence="1" id="KW-0812">Transmembrane</keyword>
<dbReference type="HOGENOM" id="CLU_1412407_0_0_2"/>
<reference evidence="2 3" key="1">
    <citation type="journal article" date="2014" name="Int. J. Syst. Evol. Microbiol.">
        <title>Nitrososphaera viennensis gen. nov., sp. nov., an aerobic and mesophilic, ammonia-oxidizing archaeon from soil and a member of the archaeal phylum Thaumarchaeota.</title>
        <authorList>
            <person name="Stieglmeier M."/>
            <person name="Klingl A."/>
            <person name="Alves R.J."/>
            <person name="Rittmann S.K."/>
            <person name="Melcher M."/>
            <person name="Leisch N."/>
            <person name="Schleper C."/>
        </authorList>
    </citation>
    <scope>NUCLEOTIDE SEQUENCE [LARGE SCALE GENOMIC DNA]</scope>
    <source>
        <strain evidence="2">EN76</strain>
    </source>
</reference>
<evidence type="ECO:0000313" key="2">
    <source>
        <dbReference type="EMBL" id="AIC14659.1"/>
    </source>
</evidence>
<dbReference type="EMBL" id="CP007536">
    <property type="protein sequence ID" value="AIC14659.1"/>
    <property type="molecule type" value="Genomic_DNA"/>
</dbReference>
<sequence>MKISSYAYCIVVGWLVISLAIIPLYLYFFFTTARVTIHGTSADCGQECGTESTTTPSNMSIHYATKDEVAGISHDLEPGFSTAGSCSGGGTKDCIVFPKLNVYQATQLKDTFNLKENPQCIQGYDDDNHCGIVKYGTIYHRVGIKMPYDRLFNYYLSYSAPMALVGTAAIVVLWKRNRFSKRLERTKEEKEE</sequence>
<feature type="transmembrane region" description="Helical" evidence="1">
    <location>
        <begin position="7"/>
        <end position="30"/>
    </location>
</feature>
<dbReference type="AlphaFoldDB" id="A0A060HD44"/>
<keyword evidence="1" id="KW-0472">Membrane</keyword>
<accession>A0A060HD44</accession>
<evidence type="ECO:0000256" key="1">
    <source>
        <dbReference type="SAM" id="Phobius"/>
    </source>
</evidence>
<proteinExistence type="predicted"/>
<keyword evidence="1" id="KW-1133">Transmembrane helix</keyword>
<dbReference type="Proteomes" id="UP000027093">
    <property type="component" value="Chromosome"/>
</dbReference>
<protein>
    <submittedName>
        <fullName evidence="2">Uncharacterized protein</fullName>
    </submittedName>
</protein>
<evidence type="ECO:0000313" key="3">
    <source>
        <dbReference type="Proteomes" id="UP000027093"/>
    </source>
</evidence>